<dbReference type="Pfam" id="PF16916">
    <property type="entry name" value="ZT_dimer"/>
    <property type="match status" value="1"/>
</dbReference>
<dbReference type="SUPFAM" id="SSF161111">
    <property type="entry name" value="Cation efflux protein transmembrane domain-like"/>
    <property type="match status" value="1"/>
</dbReference>
<dbReference type="OrthoDB" id="9809646at2"/>
<evidence type="ECO:0000259" key="10">
    <source>
        <dbReference type="Pfam" id="PF16916"/>
    </source>
</evidence>
<evidence type="ECO:0000256" key="7">
    <source>
        <dbReference type="ARBA" id="ARBA00023136"/>
    </source>
</evidence>
<evidence type="ECO:0000256" key="8">
    <source>
        <dbReference type="SAM" id="Phobius"/>
    </source>
</evidence>
<dbReference type="RefSeq" id="WP_009559745.1">
    <property type="nucleotide sequence ID" value="NZ_AYZN01000003.1"/>
</dbReference>
<dbReference type="InterPro" id="IPR058533">
    <property type="entry name" value="Cation_efflux_TM"/>
</dbReference>
<dbReference type="AlphaFoldDB" id="I7IZM4"/>
<evidence type="ECO:0000256" key="5">
    <source>
        <dbReference type="ARBA" id="ARBA00022989"/>
    </source>
</evidence>
<evidence type="ECO:0000256" key="2">
    <source>
        <dbReference type="ARBA" id="ARBA00008873"/>
    </source>
</evidence>
<feature type="transmembrane region" description="Helical" evidence="8">
    <location>
        <begin position="75"/>
        <end position="96"/>
    </location>
</feature>
<dbReference type="Gene3D" id="3.30.70.1350">
    <property type="entry name" value="Cation efflux protein, cytoplasmic domain"/>
    <property type="match status" value="1"/>
</dbReference>
<dbReference type="STRING" id="1423790.BN53_03735"/>
<comment type="subcellular location">
    <subcellularLocation>
        <location evidence="1">Membrane</location>
        <topology evidence="1">Multi-pass membrane protein</topology>
    </subcellularLocation>
</comment>
<evidence type="ECO:0000256" key="3">
    <source>
        <dbReference type="ARBA" id="ARBA00022448"/>
    </source>
</evidence>
<reference evidence="11 12" key="1">
    <citation type="submission" date="2012-06" db="EMBL/GenBank/DDBJ databases">
        <title>Draft Genome Sequence of Lactobacillus pasteurii CRBIP 24.76T.</title>
        <authorList>
            <person name="Cousin S."/>
            <person name="Bouchier C."/>
            <person name="Loux V."/>
            <person name="Ma L."/>
            <person name="Creno S."/>
            <person name="Bizet C."/>
            <person name="Clermont D."/>
        </authorList>
    </citation>
    <scope>NUCLEOTIDE SEQUENCE [LARGE SCALE GENOMIC DNA]</scope>
    <source>
        <strain evidence="12">CRBIP 24.76T</strain>
    </source>
</reference>
<dbReference type="InterPro" id="IPR050681">
    <property type="entry name" value="CDF/SLC30A"/>
</dbReference>
<evidence type="ECO:0000259" key="9">
    <source>
        <dbReference type="Pfam" id="PF01545"/>
    </source>
</evidence>
<organism evidence="11 12">
    <name type="scientific">Lactobacillus pasteurii DSM 23907 = CRBIP 24.76</name>
    <dbReference type="NCBI Taxonomy" id="1423790"/>
    <lineage>
        <taxon>Bacteria</taxon>
        <taxon>Bacillati</taxon>
        <taxon>Bacillota</taxon>
        <taxon>Bacilli</taxon>
        <taxon>Lactobacillales</taxon>
        <taxon>Lactobacillaceae</taxon>
        <taxon>Lactobacillus</taxon>
    </lineage>
</organism>
<dbReference type="Pfam" id="PF01545">
    <property type="entry name" value="Cation_efflux"/>
    <property type="match status" value="1"/>
</dbReference>
<dbReference type="eggNOG" id="COG1230">
    <property type="taxonomic scope" value="Bacteria"/>
</dbReference>
<dbReference type="Gene3D" id="1.20.1510.10">
    <property type="entry name" value="Cation efflux protein transmembrane domain"/>
    <property type="match status" value="1"/>
</dbReference>
<dbReference type="PANTHER" id="PTHR11562:SF17">
    <property type="entry name" value="RE54080P-RELATED"/>
    <property type="match status" value="1"/>
</dbReference>
<evidence type="ECO:0000313" key="12">
    <source>
        <dbReference type="Proteomes" id="UP000009311"/>
    </source>
</evidence>
<feature type="transmembrane region" description="Helical" evidence="8">
    <location>
        <begin position="108"/>
        <end position="131"/>
    </location>
</feature>
<comment type="similarity">
    <text evidence="2">Belongs to the cation diffusion facilitator (CDF) transporter (TC 2.A.4) family. SLC30A subfamily.</text>
</comment>
<dbReference type="NCBIfam" id="TIGR01297">
    <property type="entry name" value="CDF"/>
    <property type="match status" value="1"/>
</dbReference>
<evidence type="ECO:0000313" key="11">
    <source>
        <dbReference type="EMBL" id="CCI85197.1"/>
    </source>
</evidence>
<dbReference type="SUPFAM" id="SSF160240">
    <property type="entry name" value="Cation efflux protein cytoplasmic domain-like"/>
    <property type="match status" value="1"/>
</dbReference>
<dbReference type="InterPro" id="IPR027470">
    <property type="entry name" value="Cation_efflux_CTD"/>
</dbReference>
<dbReference type="InterPro" id="IPR027469">
    <property type="entry name" value="Cation_efflux_TMD_sf"/>
</dbReference>
<sequence>MEKDSLTKRYMWVTTLNVIVTFAEFVGGLLSGSLALLSDAVHNLSDVGAIVISFIAHLISKRSRNRKKTFGYERIEILAAFTNGIILIVISLYLFFEAIGRFWHPEPVHGTLMLSVAIIGLIANVVSMLTLHKRSEHNLNAKSTMLHMMSDALSSLVVVVGGVVIMLFKINWLDPVLTILVSIFVLHEALEITEKAANILMESNPNIDLDQVNEIVLGFPEIKHIHHVHVWRYSDDIIMLDAHLNVDPNLTAGEFEQLCHQISKKLKVLGINHINLQAECERGRDEKMIIEQKYGK</sequence>
<keyword evidence="7 8" id="KW-0472">Membrane</keyword>
<keyword evidence="4 8" id="KW-0812">Transmembrane</keyword>
<feature type="transmembrane region" description="Helical" evidence="8">
    <location>
        <begin position="40"/>
        <end position="59"/>
    </location>
</feature>
<evidence type="ECO:0000256" key="1">
    <source>
        <dbReference type="ARBA" id="ARBA00004141"/>
    </source>
</evidence>
<dbReference type="PATRIC" id="fig|1423790.3.peg.1220"/>
<dbReference type="GO" id="GO:0005385">
    <property type="term" value="F:zinc ion transmembrane transporter activity"/>
    <property type="evidence" value="ECO:0007669"/>
    <property type="project" value="TreeGrafter"/>
</dbReference>
<feature type="transmembrane region" description="Helical" evidence="8">
    <location>
        <begin position="12"/>
        <end position="34"/>
    </location>
</feature>
<dbReference type="InterPro" id="IPR036837">
    <property type="entry name" value="Cation_efflux_CTD_sf"/>
</dbReference>
<keyword evidence="5 8" id="KW-1133">Transmembrane helix</keyword>
<keyword evidence="6" id="KW-0406">Ion transport</keyword>
<proteinExistence type="inferred from homology"/>
<name>I7IZM4_9LACO</name>
<feature type="transmembrane region" description="Helical" evidence="8">
    <location>
        <begin position="152"/>
        <end position="170"/>
    </location>
</feature>
<dbReference type="Proteomes" id="UP000009311">
    <property type="component" value="Unassembled WGS sequence"/>
</dbReference>
<keyword evidence="3" id="KW-0813">Transport</keyword>
<comment type="caution">
    <text evidence="11">The sequence shown here is derived from an EMBL/GenBank/DDBJ whole genome shotgun (WGS) entry which is preliminary data.</text>
</comment>
<feature type="domain" description="Cation efflux protein transmembrane" evidence="9">
    <location>
        <begin position="14"/>
        <end position="201"/>
    </location>
</feature>
<protein>
    <submittedName>
        <fullName evidence="11">CDF family cation diffusion facilitator</fullName>
    </submittedName>
</protein>
<dbReference type="EMBL" id="CAKD01000020">
    <property type="protein sequence ID" value="CCI85197.1"/>
    <property type="molecule type" value="Genomic_DNA"/>
</dbReference>
<dbReference type="PANTHER" id="PTHR11562">
    <property type="entry name" value="CATION EFFLUX PROTEIN/ ZINC TRANSPORTER"/>
    <property type="match status" value="1"/>
</dbReference>
<accession>I7IZM4</accession>
<keyword evidence="12" id="KW-1185">Reference proteome</keyword>
<gene>
    <name evidence="11" type="ORF">BN53_03735</name>
</gene>
<evidence type="ECO:0000256" key="6">
    <source>
        <dbReference type="ARBA" id="ARBA00023065"/>
    </source>
</evidence>
<evidence type="ECO:0000256" key="4">
    <source>
        <dbReference type="ARBA" id="ARBA00022692"/>
    </source>
</evidence>
<dbReference type="InterPro" id="IPR002524">
    <property type="entry name" value="Cation_efflux"/>
</dbReference>
<dbReference type="GO" id="GO:0005886">
    <property type="term" value="C:plasma membrane"/>
    <property type="evidence" value="ECO:0007669"/>
    <property type="project" value="TreeGrafter"/>
</dbReference>
<feature type="domain" description="Cation efflux protein cytoplasmic" evidence="10">
    <location>
        <begin position="205"/>
        <end position="267"/>
    </location>
</feature>